<feature type="region of interest" description="Disordered" evidence="1">
    <location>
        <begin position="244"/>
        <end position="310"/>
    </location>
</feature>
<protein>
    <submittedName>
        <fullName evidence="2">Uncharacterized protein</fullName>
    </submittedName>
</protein>
<evidence type="ECO:0000313" key="3">
    <source>
        <dbReference type="Proteomes" id="UP000593565"/>
    </source>
</evidence>
<evidence type="ECO:0000313" key="2">
    <source>
        <dbReference type="EMBL" id="KAF4091647.1"/>
    </source>
</evidence>
<feature type="region of interest" description="Disordered" evidence="1">
    <location>
        <begin position="132"/>
        <end position="152"/>
    </location>
</feature>
<evidence type="ECO:0000256" key="1">
    <source>
        <dbReference type="SAM" id="MobiDB-lite"/>
    </source>
</evidence>
<feature type="region of interest" description="Disordered" evidence="1">
    <location>
        <begin position="190"/>
        <end position="212"/>
    </location>
</feature>
<feature type="compositionally biased region" description="Polar residues" evidence="1">
    <location>
        <begin position="244"/>
        <end position="255"/>
    </location>
</feature>
<organism evidence="2 3">
    <name type="scientific">Ameiurus melas</name>
    <name type="common">Black bullhead</name>
    <name type="synonym">Silurus melas</name>
    <dbReference type="NCBI Taxonomy" id="219545"/>
    <lineage>
        <taxon>Eukaryota</taxon>
        <taxon>Metazoa</taxon>
        <taxon>Chordata</taxon>
        <taxon>Craniata</taxon>
        <taxon>Vertebrata</taxon>
        <taxon>Euteleostomi</taxon>
        <taxon>Actinopterygii</taxon>
        <taxon>Neopterygii</taxon>
        <taxon>Teleostei</taxon>
        <taxon>Ostariophysi</taxon>
        <taxon>Siluriformes</taxon>
        <taxon>Ictaluridae</taxon>
        <taxon>Ameiurus</taxon>
    </lineage>
</organism>
<dbReference type="AlphaFoldDB" id="A0A7J6BAZ4"/>
<reference evidence="2 3" key="1">
    <citation type="submission" date="2020-02" db="EMBL/GenBank/DDBJ databases">
        <title>A chromosome-scale genome assembly of the black bullhead catfish (Ameiurus melas).</title>
        <authorList>
            <person name="Wen M."/>
            <person name="Zham M."/>
            <person name="Cabau C."/>
            <person name="Klopp C."/>
            <person name="Donnadieu C."/>
            <person name="Roques C."/>
            <person name="Bouchez O."/>
            <person name="Lampietro C."/>
            <person name="Jouanno E."/>
            <person name="Herpin A."/>
            <person name="Louis A."/>
            <person name="Berthelot C."/>
            <person name="Parey E."/>
            <person name="Roest-Crollius H."/>
            <person name="Braasch I."/>
            <person name="Postlethwait J."/>
            <person name="Robinson-Rechavi M."/>
            <person name="Echchiki A."/>
            <person name="Begum T."/>
            <person name="Montfort J."/>
            <person name="Schartl M."/>
            <person name="Bobe J."/>
            <person name="Guiguen Y."/>
        </authorList>
    </citation>
    <scope>NUCLEOTIDE SEQUENCE [LARGE SCALE GENOMIC DNA]</scope>
    <source>
        <strain evidence="2">M_S1</strain>
        <tissue evidence="2">Blood</tissue>
    </source>
</reference>
<dbReference type="EMBL" id="JAAGNN010000003">
    <property type="protein sequence ID" value="KAF4091647.1"/>
    <property type="molecule type" value="Genomic_DNA"/>
</dbReference>
<keyword evidence="3" id="KW-1185">Reference proteome</keyword>
<sequence>MPNMEGTRRLTSRMDEHDTEQAIDEELEKLSVNLSDMGSDSDADIEEDFTASNVKLENDLPDSVLAYFKASSNRMNTFEQLILEDLDDLETMCNEMFRPNQHTDLLNELGSNFDEDPLKLKERIMSEIEEQVGPPCETHDSNGDGDDTEYDTHKDSERQFMFEWRRLEERLRKEEEQRLAELKAEREQCLNSAREEEEKKRRRSEQLKEEVMRTEAMNQFEYLKPVAGDGEMSQRLQLEMVEQQTTLADSSSEGADQTIRRTDSGGEASFRGSTAGRREEIQGTVHCRSHEDTGSFQRDSGASLEQKRAD</sequence>
<proteinExistence type="predicted"/>
<dbReference type="Proteomes" id="UP000593565">
    <property type="component" value="Unassembled WGS sequence"/>
</dbReference>
<name>A0A7J6BAZ4_AMEME</name>
<gene>
    <name evidence="2" type="ORF">AMELA_G00039220</name>
</gene>
<comment type="caution">
    <text evidence="2">The sequence shown here is derived from an EMBL/GenBank/DDBJ whole genome shotgun (WGS) entry which is preliminary data.</text>
</comment>
<accession>A0A7J6BAZ4</accession>